<accession>A0A392W107</accession>
<evidence type="ECO:0000313" key="1">
    <source>
        <dbReference type="EMBL" id="MCI93383.1"/>
    </source>
</evidence>
<protein>
    <submittedName>
        <fullName evidence="1">Uncharacterized protein</fullName>
    </submittedName>
</protein>
<keyword evidence="2" id="KW-1185">Reference proteome</keyword>
<proteinExistence type="predicted"/>
<sequence>MMRYLDSAMQSIAGPASRELVSTLRRSMLICSRHWHYQGEIGATLLREAALACRLPT</sequence>
<evidence type="ECO:0000313" key="2">
    <source>
        <dbReference type="Proteomes" id="UP000265520"/>
    </source>
</evidence>
<dbReference type="EMBL" id="LXQA011327723">
    <property type="protein sequence ID" value="MCI93383.1"/>
    <property type="molecule type" value="Genomic_DNA"/>
</dbReference>
<name>A0A392W107_9FABA</name>
<reference evidence="1 2" key="1">
    <citation type="journal article" date="2018" name="Front. Plant Sci.">
        <title>Red Clover (Trifolium pratense) and Zigzag Clover (T. medium) - A Picture of Genomic Similarities and Differences.</title>
        <authorList>
            <person name="Dluhosova J."/>
            <person name="Istvanek J."/>
            <person name="Nedelnik J."/>
            <person name="Repkova J."/>
        </authorList>
    </citation>
    <scope>NUCLEOTIDE SEQUENCE [LARGE SCALE GENOMIC DNA]</scope>
    <source>
        <strain evidence="2">cv. 10/8</strain>
        <tissue evidence="1">Leaf</tissue>
    </source>
</reference>
<organism evidence="1 2">
    <name type="scientific">Trifolium medium</name>
    <dbReference type="NCBI Taxonomy" id="97028"/>
    <lineage>
        <taxon>Eukaryota</taxon>
        <taxon>Viridiplantae</taxon>
        <taxon>Streptophyta</taxon>
        <taxon>Embryophyta</taxon>
        <taxon>Tracheophyta</taxon>
        <taxon>Spermatophyta</taxon>
        <taxon>Magnoliopsida</taxon>
        <taxon>eudicotyledons</taxon>
        <taxon>Gunneridae</taxon>
        <taxon>Pentapetalae</taxon>
        <taxon>rosids</taxon>
        <taxon>fabids</taxon>
        <taxon>Fabales</taxon>
        <taxon>Fabaceae</taxon>
        <taxon>Papilionoideae</taxon>
        <taxon>50 kb inversion clade</taxon>
        <taxon>NPAAA clade</taxon>
        <taxon>Hologalegina</taxon>
        <taxon>IRL clade</taxon>
        <taxon>Trifolieae</taxon>
        <taxon>Trifolium</taxon>
    </lineage>
</organism>
<dbReference type="AlphaFoldDB" id="A0A392W107"/>
<dbReference type="Proteomes" id="UP000265520">
    <property type="component" value="Unassembled WGS sequence"/>
</dbReference>
<comment type="caution">
    <text evidence="1">The sequence shown here is derived from an EMBL/GenBank/DDBJ whole genome shotgun (WGS) entry which is preliminary data.</text>
</comment>